<dbReference type="EMBL" id="LUUH01000076">
    <property type="protein sequence ID" value="OAI00602.1"/>
    <property type="molecule type" value="Genomic_DNA"/>
</dbReference>
<gene>
    <name evidence="9" type="ORF">A1332_10815</name>
    <name evidence="8" type="ORF">A1353_19370</name>
</gene>
<feature type="region of interest" description="Disordered" evidence="5">
    <location>
        <begin position="1"/>
        <end position="28"/>
    </location>
</feature>
<evidence type="ECO:0000256" key="1">
    <source>
        <dbReference type="ARBA" id="ARBA00004167"/>
    </source>
</evidence>
<evidence type="ECO:0000313" key="10">
    <source>
        <dbReference type="Proteomes" id="UP000077763"/>
    </source>
</evidence>
<dbReference type="SUPFAM" id="SSF54427">
    <property type="entry name" value="NTF2-like"/>
    <property type="match status" value="1"/>
</dbReference>
<keyword evidence="4 6" id="KW-0472">Membrane</keyword>
<dbReference type="InterPro" id="IPR032710">
    <property type="entry name" value="NTF2-like_dom_sf"/>
</dbReference>
<protein>
    <submittedName>
        <fullName evidence="8">Conjugal transfer protein TrbF</fullName>
    </submittedName>
</protein>
<dbReference type="EMBL" id="LUUG01000055">
    <property type="protein sequence ID" value="OAI06742.1"/>
    <property type="molecule type" value="Genomic_DNA"/>
</dbReference>
<evidence type="ECO:0000256" key="2">
    <source>
        <dbReference type="ARBA" id="ARBA00022692"/>
    </source>
</evidence>
<evidence type="ECO:0000313" key="9">
    <source>
        <dbReference type="EMBL" id="OAI06742.1"/>
    </source>
</evidence>
<evidence type="ECO:0000259" key="7">
    <source>
        <dbReference type="Pfam" id="PF04335"/>
    </source>
</evidence>
<name>A0A177M4I5_METMH</name>
<dbReference type="CDD" id="cd16425">
    <property type="entry name" value="TrbF"/>
    <property type="match status" value="1"/>
</dbReference>
<dbReference type="NCBIfam" id="NF010462">
    <property type="entry name" value="PRK13887.1"/>
    <property type="match status" value="1"/>
</dbReference>
<sequence length="250" mass="27970">MIFKRKDPKADPRKNPEKLIGGRRTGENENPYLSARRTWKDHTQGVISTRQAWQVMGILSMLVALTGVGGMIHIGQLSKFVPYVIQVDKLGQTAAIARADRASPVDGRVVASVVSAFISNSRIVTIDIALQRKAVMDVYAMLAPGDPSLQKMTEWLNGTEESSPFKRAIKEMVSVEVVNVLAQTPDTWEVDWIETTRDRQGIVTGKPSYMRALVNIKVVEPTPATSEEQIRKNPMGIYVKDFSWSRQQQF</sequence>
<evidence type="ECO:0000313" key="8">
    <source>
        <dbReference type="EMBL" id="OAI00602.1"/>
    </source>
</evidence>
<dbReference type="Proteomes" id="UP000078090">
    <property type="component" value="Unassembled WGS sequence"/>
</dbReference>
<dbReference type="InterPro" id="IPR035658">
    <property type="entry name" value="TrbF"/>
</dbReference>
<reference evidence="10 11" key="1">
    <citation type="submission" date="2016-03" db="EMBL/GenBank/DDBJ databases">
        <authorList>
            <person name="Ploux O."/>
        </authorList>
    </citation>
    <scope>NUCLEOTIDE SEQUENCE [LARGE SCALE GENOMIC DNA]</scope>
    <source>
        <strain evidence="9 11">R-45363</strain>
        <strain evidence="8 10">R-45371</strain>
    </source>
</reference>
<evidence type="ECO:0000256" key="3">
    <source>
        <dbReference type="ARBA" id="ARBA00022989"/>
    </source>
</evidence>
<accession>A0A177M4I5</accession>
<evidence type="ECO:0000313" key="11">
    <source>
        <dbReference type="Proteomes" id="UP000078090"/>
    </source>
</evidence>
<keyword evidence="2 6" id="KW-0812">Transmembrane</keyword>
<feature type="domain" description="Bacterial virulence protein VirB8" evidence="7">
    <location>
        <begin position="35"/>
        <end position="246"/>
    </location>
</feature>
<feature type="compositionally biased region" description="Basic and acidic residues" evidence="5">
    <location>
        <begin position="1"/>
        <end position="17"/>
    </location>
</feature>
<dbReference type="Gene3D" id="3.10.450.230">
    <property type="entry name" value="VirB8 protein"/>
    <property type="match status" value="1"/>
</dbReference>
<organism evidence="8 10">
    <name type="scientific">Methylomonas methanica</name>
    <dbReference type="NCBI Taxonomy" id="421"/>
    <lineage>
        <taxon>Bacteria</taxon>
        <taxon>Pseudomonadati</taxon>
        <taxon>Pseudomonadota</taxon>
        <taxon>Gammaproteobacteria</taxon>
        <taxon>Methylococcales</taxon>
        <taxon>Methylococcaceae</taxon>
        <taxon>Methylomonas</taxon>
    </lineage>
</organism>
<dbReference type="AlphaFoldDB" id="A0A177M4I5"/>
<feature type="transmembrane region" description="Helical" evidence="6">
    <location>
        <begin position="52"/>
        <end position="74"/>
    </location>
</feature>
<dbReference type="RefSeq" id="WP_020485799.1">
    <property type="nucleotide sequence ID" value="NZ_LUUG01000055.1"/>
</dbReference>
<dbReference type="Pfam" id="PF04335">
    <property type="entry name" value="VirB8"/>
    <property type="match status" value="1"/>
</dbReference>
<dbReference type="InterPro" id="IPR007430">
    <property type="entry name" value="VirB8"/>
</dbReference>
<comment type="caution">
    <text evidence="8">The sequence shown here is derived from an EMBL/GenBank/DDBJ whole genome shotgun (WGS) entry which is preliminary data.</text>
</comment>
<dbReference type="GO" id="GO:0016020">
    <property type="term" value="C:membrane"/>
    <property type="evidence" value="ECO:0007669"/>
    <property type="project" value="UniProtKB-SubCell"/>
</dbReference>
<dbReference type="OrthoDB" id="9778195at2"/>
<evidence type="ECO:0000256" key="6">
    <source>
        <dbReference type="SAM" id="Phobius"/>
    </source>
</evidence>
<proteinExistence type="predicted"/>
<dbReference type="Proteomes" id="UP000077763">
    <property type="component" value="Unassembled WGS sequence"/>
</dbReference>
<keyword evidence="3 6" id="KW-1133">Transmembrane helix</keyword>
<comment type="subcellular location">
    <subcellularLocation>
        <location evidence="1">Membrane</location>
        <topology evidence="1">Single-pass membrane protein</topology>
    </subcellularLocation>
</comment>
<evidence type="ECO:0000256" key="5">
    <source>
        <dbReference type="SAM" id="MobiDB-lite"/>
    </source>
</evidence>
<evidence type="ECO:0000256" key="4">
    <source>
        <dbReference type="ARBA" id="ARBA00023136"/>
    </source>
</evidence>